<evidence type="ECO:0000256" key="4">
    <source>
        <dbReference type="ARBA" id="ARBA00023136"/>
    </source>
</evidence>
<dbReference type="InterPro" id="IPR007016">
    <property type="entry name" value="O-antigen_ligase-rel_domated"/>
</dbReference>
<comment type="subcellular location">
    <subcellularLocation>
        <location evidence="1">Membrane</location>
        <topology evidence="1">Multi-pass membrane protein</topology>
    </subcellularLocation>
</comment>
<keyword evidence="2 5" id="KW-0812">Transmembrane</keyword>
<dbReference type="EMBL" id="FUYE01000019">
    <property type="protein sequence ID" value="SKB05856.1"/>
    <property type="molecule type" value="Genomic_DNA"/>
</dbReference>
<evidence type="ECO:0000313" key="7">
    <source>
        <dbReference type="EMBL" id="SKB05856.1"/>
    </source>
</evidence>
<proteinExistence type="predicted"/>
<feature type="transmembrane region" description="Helical" evidence="5">
    <location>
        <begin position="197"/>
        <end position="214"/>
    </location>
</feature>
<dbReference type="Proteomes" id="UP000190774">
    <property type="component" value="Unassembled WGS sequence"/>
</dbReference>
<protein>
    <submittedName>
        <fullName evidence="7">O-antigen ligase</fullName>
    </submittedName>
</protein>
<evidence type="ECO:0000256" key="5">
    <source>
        <dbReference type="SAM" id="Phobius"/>
    </source>
</evidence>
<evidence type="ECO:0000259" key="6">
    <source>
        <dbReference type="Pfam" id="PF04932"/>
    </source>
</evidence>
<feature type="transmembrane region" description="Helical" evidence="5">
    <location>
        <begin position="245"/>
        <end position="264"/>
    </location>
</feature>
<dbReference type="Pfam" id="PF04932">
    <property type="entry name" value="Wzy_C"/>
    <property type="match status" value="1"/>
</dbReference>
<feature type="transmembrane region" description="Helical" evidence="5">
    <location>
        <begin position="220"/>
        <end position="238"/>
    </location>
</feature>
<dbReference type="AlphaFoldDB" id="A0A1T4YVW3"/>
<evidence type="ECO:0000256" key="1">
    <source>
        <dbReference type="ARBA" id="ARBA00004141"/>
    </source>
</evidence>
<evidence type="ECO:0000313" key="8">
    <source>
        <dbReference type="Proteomes" id="UP000190774"/>
    </source>
</evidence>
<keyword evidence="7" id="KW-0436">Ligase</keyword>
<dbReference type="STRING" id="48467.SAMN02745166_04356"/>
<feature type="transmembrane region" description="Helical" evidence="5">
    <location>
        <begin position="437"/>
        <end position="458"/>
    </location>
</feature>
<dbReference type="PROSITE" id="PS50293">
    <property type="entry name" value="TPR_REGION"/>
    <property type="match status" value="1"/>
</dbReference>
<feature type="transmembrane region" description="Helical" evidence="5">
    <location>
        <begin position="403"/>
        <end position="425"/>
    </location>
</feature>
<gene>
    <name evidence="7" type="ORF">SAMN02745166_04356</name>
</gene>
<dbReference type="Gene3D" id="1.25.40.10">
    <property type="entry name" value="Tetratricopeptide repeat domain"/>
    <property type="match status" value="2"/>
</dbReference>
<sequence length="785" mass="88353">MFALVTVLAFMLGSGRETWSFGVICCLLGGTVLCCPPLFRLPRGPAIALLLLAVLPSCAFLPLNWLGASPHWRQMLWEAWGIELPSSLTPVPKATLEAWLGLLVGLVWFWACLAHGAADAGRRVAIYTLAVGGAVVVAASWVDAYLQPILWWPRYDVYTWDVFGPFANRNHTASLNAITSILCAASAYDAYRRKSRLVWFFGVIFWMPFTAILMNTSRGGLLILFLGLIAWVTTSAMKRGTLRKLAVGGALLIVIISVASVSGGKLGSRIRGLLQEDNSSVVESSMRVDLARQVVRQFTENPWVGKGLGTFSSVFPQVSTMNNPMFKFWHPESDVLLLLFEGGLLLVLPSSLLLVWIARSSGPWATSRSDKSRDRSGRRLRQAAAIGAGMALIHSVFDMPNHILAYGMQTMLLLGLAIRPQVLTVRSGWVSQSMARMLGLAVFCLGVLWLGIGLRQWAPDLKSAAFFLRGEAIEENKDGRYREALALVDRCIWLSPMDCRLYYFRGQLLLKLRQRPERALVEFGRSRALEPDYAALCYEEGIYWLKFAPEYAMIPWRECLQREARGGSTSTLNYQRMVSASVPYAELLAPLWNLAENTNKQMVFMEHIHPQYWNEYLPKFIEKHPKLDQLEHQHLRLLMKLWHERGNREELIQMLESNADLQPFGWRTLAIEMARQGRYEEALIMAKKFLKRPGKPPIIAGANVPRLERAFLFNPTDVRPGIELYFAQRAAHDLKGARATAERVTLLPDAPAYMKVELALLDAELGDQRRAWEMMEQAMELIPDS</sequence>
<dbReference type="GO" id="GO:0016874">
    <property type="term" value="F:ligase activity"/>
    <property type="evidence" value="ECO:0007669"/>
    <property type="project" value="UniProtKB-KW"/>
</dbReference>
<keyword evidence="8" id="KW-1185">Reference proteome</keyword>
<feature type="transmembrane region" description="Helical" evidence="5">
    <location>
        <begin position="124"/>
        <end position="142"/>
    </location>
</feature>
<dbReference type="SUPFAM" id="SSF48452">
    <property type="entry name" value="TPR-like"/>
    <property type="match status" value="1"/>
</dbReference>
<keyword evidence="3 5" id="KW-1133">Transmembrane helix</keyword>
<accession>A0A1T4YVW3</accession>
<keyword evidence="4 5" id="KW-0472">Membrane</keyword>
<reference evidence="8" key="1">
    <citation type="submission" date="2017-02" db="EMBL/GenBank/DDBJ databases">
        <authorList>
            <person name="Varghese N."/>
            <person name="Submissions S."/>
        </authorList>
    </citation>
    <scope>NUCLEOTIDE SEQUENCE [LARGE SCALE GENOMIC DNA]</scope>
    <source>
        <strain evidence="8">ATCC 700200</strain>
    </source>
</reference>
<feature type="transmembrane region" description="Helical" evidence="5">
    <location>
        <begin position="98"/>
        <end position="117"/>
    </location>
</feature>
<name>A0A1T4YVW3_9BACT</name>
<feature type="transmembrane region" description="Helical" evidence="5">
    <location>
        <begin position="46"/>
        <end position="67"/>
    </location>
</feature>
<dbReference type="GO" id="GO:0016020">
    <property type="term" value="C:membrane"/>
    <property type="evidence" value="ECO:0007669"/>
    <property type="project" value="UniProtKB-SubCell"/>
</dbReference>
<feature type="transmembrane region" description="Helical" evidence="5">
    <location>
        <begin position="20"/>
        <end position="39"/>
    </location>
</feature>
<dbReference type="InterPro" id="IPR011990">
    <property type="entry name" value="TPR-like_helical_dom_sf"/>
</dbReference>
<dbReference type="InterPro" id="IPR051533">
    <property type="entry name" value="WaaL-like"/>
</dbReference>
<evidence type="ECO:0000256" key="2">
    <source>
        <dbReference type="ARBA" id="ARBA00022692"/>
    </source>
</evidence>
<dbReference type="PANTHER" id="PTHR37422:SF23">
    <property type="entry name" value="TEICHURONIC ACID BIOSYNTHESIS PROTEIN TUAE"/>
    <property type="match status" value="1"/>
</dbReference>
<feature type="transmembrane region" description="Helical" evidence="5">
    <location>
        <begin position="335"/>
        <end position="358"/>
    </location>
</feature>
<organism evidence="7 8">
    <name type="scientific">Prosthecobacter debontii</name>
    <dbReference type="NCBI Taxonomy" id="48467"/>
    <lineage>
        <taxon>Bacteria</taxon>
        <taxon>Pseudomonadati</taxon>
        <taxon>Verrucomicrobiota</taxon>
        <taxon>Verrucomicrobiia</taxon>
        <taxon>Verrucomicrobiales</taxon>
        <taxon>Verrucomicrobiaceae</taxon>
        <taxon>Prosthecobacter</taxon>
    </lineage>
</organism>
<feature type="domain" description="O-antigen ligase-related" evidence="6">
    <location>
        <begin position="204"/>
        <end position="347"/>
    </location>
</feature>
<evidence type="ECO:0000256" key="3">
    <source>
        <dbReference type="ARBA" id="ARBA00022989"/>
    </source>
</evidence>
<dbReference type="PANTHER" id="PTHR37422">
    <property type="entry name" value="TEICHURONIC ACID BIOSYNTHESIS PROTEIN TUAE"/>
    <property type="match status" value="1"/>
</dbReference>